<accession>A0AA85BQG0</accession>
<dbReference type="WBParaSite" id="SMTH1_6870.1">
    <property type="protein sequence ID" value="SMTH1_6870.1"/>
    <property type="gene ID" value="SMTH1_6870"/>
</dbReference>
<dbReference type="SUPFAM" id="SSF49899">
    <property type="entry name" value="Concanavalin A-like lectins/glucanases"/>
    <property type="match status" value="1"/>
</dbReference>
<dbReference type="GO" id="GO:0043161">
    <property type="term" value="P:proteasome-mediated ubiquitin-dependent protein catabolic process"/>
    <property type="evidence" value="ECO:0007669"/>
    <property type="project" value="TreeGrafter"/>
</dbReference>
<feature type="domain" description="SPRY" evidence="2">
    <location>
        <begin position="83"/>
        <end position="193"/>
    </location>
</feature>
<dbReference type="InterPro" id="IPR043136">
    <property type="entry name" value="B30.2/SPRY_sf"/>
</dbReference>
<organism evidence="3 4">
    <name type="scientific">Schistosoma mattheei</name>
    <dbReference type="NCBI Taxonomy" id="31246"/>
    <lineage>
        <taxon>Eukaryota</taxon>
        <taxon>Metazoa</taxon>
        <taxon>Spiralia</taxon>
        <taxon>Lophotrochozoa</taxon>
        <taxon>Platyhelminthes</taxon>
        <taxon>Trematoda</taxon>
        <taxon>Digenea</taxon>
        <taxon>Strigeidida</taxon>
        <taxon>Schistosomatoidea</taxon>
        <taxon>Schistosomatidae</taxon>
        <taxon>Schistosoma</taxon>
    </lineage>
</organism>
<dbReference type="InterPro" id="IPR035754">
    <property type="entry name" value="SPRY_SPSB3"/>
</dbReference>
<dbReference type="PANTHER" id="PTHR12245">
    <property type="entry name" value="SPRY DOMAIN CONTAINING SOCS BOX PROTEIN"/>
    <property type="match status" value="1"/>
</dbReference>
<dbReference type="InterPro" id="IPR003877">
    <property type="entry name" value="SPRY_dom"/>
</dbReference>
<reference evidence="4" key="1">
    <citation type="submission" date="2023-11" db="UniProtKB">
        <authorList>
            <consortium name="WormBaseParasite"/>
        </authorList>
    </citation>
    <scope>IDENTIFICATION</scope>
</reference>
<evidence type="ECO:0000259" key="2">
    <source>
        <dbReference type="Pfam" id="PF00622"/>
    </source>
</evidence>
<dbReference type="CDD" id="cd12876">
    <property type="entry name" value="SPRY_SOCS3"/>
    <property type="match status" value="1"/>
</dbReference>
<dbReference type="InterPro" id="IPR013320">
    <property type="entry name" value="ConA-like_dom_sf"/>
</dbReference>
<evidence type="ECO:0000313" key="4">
    <source>
        <dbReference type="WBParaSite" id="SMTH1_6870.1"/>
    </source>
</evidence>
<protein>
    <recommendedName>
        <fullName evidence="2">SPRY domain-containing protein</fullName>
    </recommendedName>
</protein>
<dbReference type="Gene3D" id="2.60.120.920">
    <property type="match status" value="1"/>
</dbReference>
<proteinExistence type="predicted"/>
<evidence type="ECO:0000256" key="1">
    <source>
        <dbReference type="ARBA" id="ARBA00022786"/>
    </source>
</evidence>
<evidence type="ECO:0000313" key="3">
    <source>
        <dbReference type="Proteomes" id="UP000050791"/>
    </source>
</evidence>
<name>A0AA85BQG0_9TREM</name>
<keyword evidence="1" id="KW-0833">Ubl conjugation pathway</keyword>
<dbReference type="AlphaFoldDB" id="A0AA85BQG0"/>
<dbReference type="PANTHER" id="PTHR12245:SF5">
    <property type="entry name" value="SPRY DOMAIN-CONTAINING SOCS BOX PROTEIN 3"/>
    <property type="match status" value="1"/>
</dbReference>
<dbReference type="Pfam" id="PF00622">
    <property type="entry name" value="SPRY"/>
    <property type="match status" value="1"/>
</dbReference>
<dbReference type="InterPro" id="IPR050672">
    <property type="entry name" value="FBXO45-Fsn/SPSB_families"/>
</dbReference>
<dbReference type="GO" id="GO:0019005">
    <property type="term" value="C:SCF ubiquitin ligase complex"/>
    <property type="evidence" value="ECO:0007669"/>
    <property type="project" value="TreeGrafter"/>
</dbReference>
<sequence length="441" mass="50349">MLTVQKCAYCDPDSPKFQDLSWILLCRCNESIDEPLEWRWCKPESPLQSFQLSENDKTVTFHPTISWGTAVARGTALLTNGLHYWELKAVSPLYGTDVMVGIGRKCAKLDHYSQEFRSVLGIDCDSWGLSYRGALMHDGQTYPLGSCAFKKGSIIGCLLDLWHLKLYFYVDGQLNPNACFNLPRDNYYPMVSSTTLRSGFRLIRAKSYPITLQYLICQYFLHQQQKQPSLHACFNLTTLKFPTGLREILSNTLPHSLFFNQIQQLSFIYNDVNKAPSLLPVDSPDPFLWVSFSPSDSNDLNSSTKGDMDKFDIEPCSPEEFDLYSDDLLNERDRSVDKEDYSSDENHPTCDGINETNFYLSRTTESSQKRRYQAAMSADCVLDRLFVLAAKSTKTDDKSSEPTSHLMRNMNSVVYDHALWVNLTNKKNCQNHNFSVLQSIS</sequence>
<dbReference type="Proteomes" id="UP000050791">
    <property type="component" value="Unassembled WGS sequence"/>
</dbReference>